<dbReference type="EMBL" id="LFKP01000008">
    <property type="protein sequence ID" value="OHV96924.1"/>
    <property type="molecule type" value="Genomic_DNA"/>
</dbReference>
<accession>A0A1S1UAW9</accession>
<organism evidence="1 2">
    <name type="scientific">Janthinobacterium lividum</name>
    <dbReference type="NCBI Taxonomy" id="29581"/>
    <lineage>
        <taxon>Bacteria</taxon>
        <taxon>Pseudomonadati</taxon>
        <taxon>Pseudomonadota</taxon>
        <taxon>Betaproteobacteria</taxon>
        <taxon>Burkholderiales</taxon>
        <taxon>Oxalobacteraceae</taxon>
        <taxon>Janthinobacterium</taxon>
    </lineage>
</organism>
<keyword evidence="1" id="KW-0489">Methyltransferase</keyword>
<dbReference type="Proteomes" id="UP000179840">
    <property type="component" value="Unassembled WGS sequence"/>
</dbReference>
<gene>
    <name evidence="1" type="ORF">AKG95_18015</name>
</gene>
<evidence type="ECO:0000313" key="2">
    <source>
        <dbReference type="Proteomes" id="UP000179840"/>
    </source>
</evidence>
<proteinExistence type="predicted"/>
<sequence>MSSIDLLAGAQSEYVSAPLVLDPCCGSRMMWFDKADRRAVFGDKRSETLVVTDRTHHPDGTRTLRIEPDTLIDFRDLPFADGAFKLVAFDPPHLERAGPKSWLAAKYGKLSPDWRADIAAGFVECFRVLEPHGVLVFKWNETQVKLAEVLALTPCAPLFGQVSGRSGMTHWLVFMKPANQMPTGEKGNP</sequence>
<keyword evidence="1" id="KW-0808">Transferase</keyword>
<reference evidence="1 2" key="1">
    <citation type="submission" date="2015-06" db="EMBL/GenBank/DDBJ databases">
        <title>Draft genome sequencing of a biphenyl-degrading bacterium, Janthinobacterium lividum MEG1.</title>
        <authorList>
            <person name="Shimodaira J."/>
            <person name="Hatta T."/>
        </authorList>
    </citation>
    <scope>NUCLEOTIDE SEQUENCE [LARGE SCALE GENOMIC DNA]</scope>
    <source>
        <strain evidence="1 2">MEG1</strain>
    </source>
</reference>
<evidence type="ECO:0000313" key="1">
    <source>
        <dbReference type="EMBL" id="OHV96924.1"/>
    </source>
</evidence>
<dbReference type="GO" id="GO:0008168">
    <property type="term" value="F:methyltransferase activity"/>
    <property type="evidence" value="ECO:0007669"/>
    <property type="project" value="UniProtKB-KW"/>
</dbReference>
<comment type="caution">
    <text evidence="1">The sequence shown here is derived from an EMBL/GenBank/DDBJ whole genome shotgun (WGS) entry which is preliminary data.</text>
</comment>
<dbReference type="RefSeq" id="WP_071078457.1">
    <property type="nucleotide sequence ID" value="NZ_LFKP01000008.1"/>
</dbReference>
<dbReference type="AlphaFoldDB" id="A0A1S1UAW9"/>
<protein>
    <submittedName>
        <fullName evidence="1">Methyltransferase</fullName>
    </submittedName>
</protein>
<dbReference type="Gene3D" id="3.40.50.150">
    <property type="entry name" value="Vaccinia Virus protein VP39"/>
    <property type="match status" value="1"/>
</dbReference>
<dbReference type="InterPro" id="IPR029063">
    <property type="entry name" value="SAM-dependent_MTases_sf"/>
</dbReference>
<name>A0A1S1UAW9_9BURK</name>
<dbReference type="SUPFAM" id="SSF53335">
    <property type="entry name" value="S-adenosyl-L-methionine-dependent methyltransferases"/>
    <property type="match status" value="1"/>
</dbReference>
<dbReference type="GO" id="GO:0032259">
    <property type="term" value="P:methylation"/>
    <property type="evidence" value="ECO:0007669"/>
    <property type="project" value="UniProtKB-KW"/>
</dbReference>